<dbReference type="InterPro" id="IPR013320">
    <property type="entry name" value="ConA-like_dom_sf"/>
</dbReference>
<protein>
    <recommendedName>
        <fullName evidence="2">GH16 domain-containing protein</fullName>
    </recommendedName>
</protein>
<dbReference type="STRING" id="1297750.SAMN05444405_107120"/>
<accession>A0A1M5AWP8</accession>
<dbReference type="InterPro" id="IPR013728">
    <property type="entry name" value="BT_3987-like_N"/>
</dbReference>
<feature type="domain" description="GH16" evidence="2">
    <location>
        <begin position="176"/>
        <end position="452"/>
    </location>
</feature>
<dbReference type="SUPFAM" id="SSF49899">
    <property type="entry name" value="Concanavalin A-like lectins/glucanases"/>
    <property type="match status" value="1"/>
</dbReference>
<dbReference type="Gene3D" id="2.60.120.200">
    <property type="match status" value="1"/>
</dbReference>
<dbReference type="RefSeq" id="WP_175550502.1">
    <property type="nucleotide sequence ID" value="NZ_FQTV01000007.1"/>
</dbReference>
<dbReference type="EMBL" id="FQTV01000007">
    <property type="protein sequence ID" value="SHF34668.1"/>
    <property type="molecule type" value="Genomic_DNA"/>
</dbReference>
<dbReference type="InterPro" id="IPR000757">
    <property type="entry name" value="Beta-glucanase-like"/>
</dbReference>
<evidence type="ECO:0000313" key="3">
    <source>
        <dbReference type="EMBL" id="SHF34668.1"/>
    </source>
</evidence>
<dbReference type="Pfam" id="PF08522">
    <property type="entry name" value="BT_3987-like_N"/>
    <property type="match status" value="1"/>
</dbReference>
<evidence type="ECO:0000256" key="1">
    <source>
        <dbReference type="ARBA" id="ARBA00006865"/>
    </source>
</evidence>
<dbReference type="InterPro" id="IPR050546">
    <property type="entry name" value="Glycosyl_Hydrlase_16"/>
</dbReference>
<dbReference type="Pfam" id="PF00722">
    <property type="entry name" value="Glyco_hydro_16"/>
    <property type="match status" value="1"/>
</dbReference>
<sequence length="452" mass="51159">MAAIISTFSACSDNDNLATDNVDTSLLCLKQSADCWNGSDAAISMKIASSQKKDTVVNLNLALYQNRVANKNVNVDLMIDKDSLAKLISNAEKGSLYEKAQLLPDSYYELSSNQLSMKTGEKEGSSLTVTIHKDKLLADDIVRRNGKFVLPVKIKNSTSYTINKKVNSLMLVFKFADFDETKPDPAIPESEKDGMQLIWSDEFNSNGAPDSNNWTFEKGFVRNEELQWYQSDNAQCKDGTLVITGKKERVQNPNYVAGSSSWKTNRQYAEYTSTSMTTHSKFDFQYGRLEVRAKIPTGKGAWPAIWTLGNWYDWPSCGEIDLLEYYLIGGEPYILANTAWGTDKAWTAQWNSVKTKFSSFTAKDADWAKKYHVWRMDWNEDEIDLYVDDVLYNTTKQSQTQNGSAANYTWPFKQKQYILLNLAIGANGGTPADDAFPMQYMIDYVRVYQKKL</sequence>
<proteinExistence type="inferred from homology"/>
<dbReference type="GO" id="GO:0005975">
    <property type="term" value="P:carbohydrate metabolic process"/>
    <property type="evidence" value="ECO:0007669"/>
    <property type="project" value="InterPro"/>
</dbReference>
<dbReference type="GO" id="GO:0004553">
    <property type="term" value="F:hydrolase activity, hydrolyzing O-glycosyl compounds"/>
    <property type="evidence" value="ECO:0007669"/>
    <property type="project" value="InterPro"/>
</dbReference>
<dbReference type="PANTHER" id="PTHR10963:SF55">
    <property type="entry name" value="GLYCOSIDE HYDROLASE FAMILY 16 PROTEIN"/>
    <property type="match status" value="1"/>
</dbReference>
<dbReference type="Proteomes" id="UP000184509">
    <property type="component" value="Unassembled WGS sequence"/>
</dbReference>
<reference evidence="3 4" key="1">
    <citation type="submission" date="2016-11" db="EMBL/GenBank/DDBJ databases">
        <authorList>
            <person name="Jaros S."/>
            <person name="Januszkiewicz K."/>
            <person name="Wedrychowicz H."/>
        </authorList>
    </citation>
    <scope>NUCLEOTIDE SEQUENCE [LARGE SCALE GENOMIC DNA]</scope>
    <source>
        <strain evidence="3 4">DSM 26991</strain>
    </source>
</reference>
<comment type="similarity">
    <text evidence="1">Belongs to the glycosyl hydrolase 16 family.</text>
</comment>
<organism evidence="3 4">
    <name type="scientific">Bacteroides luti</name>
    <dbReference type="NCBI Taxonomy" id="1297750"/>
    <lineage>
        <taxon>Bacteria</taxon>
        <taxon>Pseudomonadati</taxon>
        <taxon>Bacteroidota</taxon>
        <taxon>Bacteroidia</taxon>
        <taxon>Bacteroidales</taxon>
        <taxon>Bacteroidaceae</taxon>
        <taxon>Bacteroides</taxon>
    </lineage>
</organism>
<dbReference type="Gene3D" id="2.60.40.1740">
    <property type="entry name" value="hypothetical protein (bacova_03559)"/>
    <property type="match status" value="1"/>
</dbReference>
<dbReference type="PANTHER" id="PTHR10963">
    <property type="entry name" value="GLYCOSYL HYDROLASE-RELATED"/>
    <property type="match status" value="1"/>
</dbReference>
<dbReference type="AlphaFoldDB" id="A0A1M5AWP8"/>
<dbReference type="CDD" id="cd08023">
    <property type="entry name" value="GH16_laminarinase_like"/>
    <property type="match status" value="1"/>
</dbReference>
<name>A0A1M5AWP8_9BACE</name>
<evidence type="ECO:0000313" key="4">
    <source>
        <dbReference type="Proteomes" id="UP000184509"/>
    </source>
</evidence>
<gene>
    <name evidence="3" type="ORF">SAMN05444405_107120</name>
</gene>
<dbReference type="PROSITE" id="PS51762">
    <property type="entry name" value="GH16_2"/>
    <property type="match status" value="1"/>
</dbReference>
<keyword evidence="4" id="KW-1185">Reference proteome</keyword>
<evidence type="ECO:0000259" key="2">
    <source>
        <dbReference type="PROSITE" id="PS51762"/>
    </source>
</evidence>